<evidence type="ECO:0000313" key="1">
    <source>
        <dbReference type="EMBL" id="EZA61680.1"/>
    </source>
</evidence>
<sequence>IDGIEDDYFLRSILWTDECTFRSDGRINRQNEHHYAEENPHCRKEIHVQGKFHVNVWMGIVDDMIIGPHFFPENIYITAEEYSNFLEGQLPNLLEDVPLYIRANMIFQQDGHPAHTSAVARAILNRKFRNRWIGIYSDLHEWPPGLPDLTPMDFFVWGFLRD</sequence>
<accession>A0A026X065</accession>
<gene>
    <name evidence="1" type="ORF">X777_10512</name>
</gene>
<dbReference type="Proteomes" id="UP000053097">
    <property type="component" value="Unassembled WGS sequence"/>
</dbReference>
<organism evidence="1 2">
    <name type="scientific">Ooceraea biroi</name>
    <name type="common">Clonal raider ant</name>
    <name type="synonym">Cerapachys biroi</name>
    <dbReference type="NCBI Taxonomy" id="2015173"/>
    <lineage>
        <taxon>Eukaryota</taxon>
        <taxon>Metazoa</taxon>
        <taxon>Ecdysozoa</taxon>
        <taxon>Arthropoda</taxon>
        <taxon>Hexapoda</taxon>
        <taxon>Insecta</taxon>
        <taxon>Pterygota</taxon>
        <taxon>Neoptera</taxon>
        <taxon>Endopterygota</taxon>
        <taxon>Hymenoptera</taxon>
        <taxon>Apocrita</taxon>
        <taxon>Aculeata</taxon>
        <taxon>Formicoidea</taxon>
        <taxon>Formicidae</taxon>
        <taxon>Dorylinae</taxon>
        <taxon>Ooceraea</taxon>
    </lineage>
</organism>
<dbReference type="STRING" id="2015173.A0A026X065"/>
<name>A0A026X065_OOCBI</name>
<keyword evidence="2" id="KW-1185">Reference proteome</keyword>
<feature type="non-terminal residue" evidence="1">
    <location>
        <position position="1"/>
    </location>
</feature>
<dbReference type="OrthoDB" id="7553971at2759"/>
<reference evidence="1 2" key="1">
    <citation type="journal article" date="2014" name="Curr. Biol.">
        <title>The genome of the clonal raider ant Cerapachys biroi.</title>
        <authorList>
            <person name="Oxley P.R."/>
            <person name="Ji L."/>
            <person name="Fetter-Pruneda I."/>
            <person name="McKenzie S.K."/>
            <person name="Li C."/>
            <person name="Hu H."/>
            <person name="Zhang G."/>
            <person name="Kronauer D.J."/>
        </authorList>
    </citation>
    <scope>NUCLEOTIDE SEQUENCE [LARGE SCALE GENOMIC DNA]</scope>
</reference>
<dbReference type="PANTHER" id="PTHR47326">
    <property type="entry name" value="TRANSPOSABLE ELEMENT TC3 TRANSPOSASE-LIKE PROTEIN"/>
    <property type="match status" value="1"/>
</dbReference>
<dbReference type="AlphaFoldDB" id="A0A026X065"/>
<evidence type="ECO:0008006" key="3">
    <source>
        <dbReference type="Google" id="ProtNLM"/>
    </source>
</evidence>
<dbReference type="EMBL" id="KK107048">
    <property type="protein sequence ID" value="EZA61680.1"/>
    <property type="molecule type" value="Genomic_DNA"/>
</dbReference>
<dbReference type="OMA" id="FPHEGRI"/>
<evidence type="ECO:0000313" key="2">
    <source>
        <dbReference type="Proteomes" id="UP000053097"/>
    </source>
</evidence>
<protein>
    <recommendedName>
        <fullName evidence="3">Transposable element Tc3 transposase</fullName>
    </recommendedName>
</protein>
<dbReference type="InterPro" id="IPR036397">
    <property type="entry name" value="RNaseH_sf"/>
</dbReference>
<dbReference type="Gene3D" id="3.30.420.10">
    <property type="entry name" value="Ribonuclease H-like superfamily/Ribonuclease H"/>
    <property type="match status" value="1"/>
</dbReference>
<dbReference type="GO" id="GO:0003676">
    <property type="term" value="F:nucleic acid binding"/>
    <property type="evidence" value="ECO:0007669"/>
    <property type="project" value="InterPro"/>
</dbReference>
<dbReference type="PANTHER" id="PTHR47326:SF1">
    <property type="entry name" value="HTH PSQ-TYPE DOMAIN-CONTAINING PROTEIN"/>
    <property type="match status" value="1"/>
</dbReference>
<proteinExistence type="predicted"/>